<keyword evidence="4" id="KW-0572">Peptidoglycan-anchor</keyword>
<accession>A0A1C2G5C9</accession>
<feature type="transmembrane region" description="Helical" evidence="6">
    <location>
        <begin position="1668"/>
        <end position="1686"/>
    </location>
</feature>
<feature type="compositionally biased region" description="Polar residues" evidence="5">
    <location>
        <begin position="1557"/>
        <end position="1570"/>
    </location>
</feature>
<comment type="caution">
    <text evidence="8">The sequence shown here is derived from an EMBL/GenBank/DDBJ whole genome shotgun (WGS) entry which is preliminary data.</text>
</comment>
<dbReference type="InterPro" id="IPR005877">
    <property type="entry name" value="YSIRK_signal_dom"/>
</dbReference>
<evidence type="ECO:0000256" key="6">
    <source>
        <dbReference type="SAM" id="Phobius"/>
    </source>
</evidence>
<dbReference type="Pfam" id="PF17965">
    <property type="entry name" value="MucBP_2"/>
    <property type="match status" value="1"/>
</dbReference>
<feature type="domain" description="Gram-positive cocci surface proteins LPxTG" evidence="7">
    <location>
        <begin position="1659"/>
        <end position="1693"/>
    </location>
</feature>
<dbReference type="Gene3D" id="3.10.20.470">
    <property type="match status" value="2"/>
</dbReference>
<evidence type="ECO:0000256" key="5">
    <source>
        <dbReference type="SAM" id="MobiDB-lite"/>
    </source>
</evidence>
<dbReference type="Pfam" id="PF00746">
    <property type="entry name" value="Gram_pos_anchor"/>
    <property type="match status" value="1"/>
</dbReference>
<feature type="compositionally biased region" description="Low complexity" evidence="5">
    <location>
        <begin position="1513"/>
        <end position="1556"/>
    </location>
</feature>
<proteinExistence type="predicted"/>
<evidence type="ECO:0000259" key="7">
    <source>
        <dbReference type="PROSITE" id="PS50847"/>
    </source>
</evidence>
<dbReference type="Proteomes" id="UP000095141">
    <property type="component" value="Unassembled WGS sequence"/>
</dbReference>
<dbReference type="InterPro" id="IPR041558">
    <property type="entry name" value="MucBP_2"/>
</dbReference>
<evidence type="ECO:0000313" key="9">
    <source>
        <dbReference type="Proteomes" id="UP000095141"/>
    </source>
</evidence>
<dbReference type="EMBL" id="MCNS01000023">
    <property type="protein sequence ID" value="OCX46704.1"/>
    <property type="molecule type" value="Genomic_DNA"/>
</dbReference>
<sequence length="1693" mass="185059">MTAKNNQVERLTKNMPITQRFALRKLSVGVVSVLLGTSIALGLNGETARADTSANRIMPQPAAAQTTLPTAVSANESQSNINTTTSTSKELTPTTPVDETAYTVTNVKAASEQGNGTDHTGRTNLAFDLDLDIANHEIESGNYINVSMGIPYQLTANDQQHILSYGGGASQTMPININYQATSGESYSTVIGYMRPVAANNRSYAISSPKSQVVKDLQDVTWEASQNNNTLGSNGNGGSNDSYQIVFNDELENIKTKYGKNNLSLARLHFNLTWHNITGFNLDEAPLDTRYFHLYSSTATAPTMLVPQNDIQIGNRRFTSGFKIPVEAKVKPADNFNQTIIPQSSSEYAVHTWYYNQQTKTWSIGDEAVRYPDHEETVALAAQSESGVKLGKHFTITVTKPADNDQVDYQFISAAGVKNALEKSIISRYENYNLDPVIDASNTYVTRKMISTTAPAITVKSTDSSDGLTRTYDVTVASDYIGFRKDTGIGLINWRPKNLDGVLPPANIKDPNADQMFTKGYYQGVALKDTALQNYLEQHPWKLTVTNEQGQELVNQEAGYYLQPYVYRNDTTSNSGILTGKVNNVENQQVKETIHYLYKDTGKEAVPTYTTKLGFARINDDGQWLAWTPVNDTFAAVDVPVIAGYHAVDEGGNPVKAIAAITVKHDSPDVDITVYYVADPQVLTYTVIDKDTQKVLENQVPLANGLSDEPLPTDTAAKYQQVIQGYQDKGYYLVSADKLPAAFDDNSSVNQNVTIYVAKRNQLHSEERTVTRTITYYDKDTGKQLDILPVKQAVKFTRQAVISGQDGSLLGYNLDGKQDGHGNYLIEETNGDKAWTPATGEWAASTNPILTEKGYELAEDANGQAYLLVAEGHPTALSGDEEVKVFYPEKVIVTNEELPVKRIVNYVYANGPRKGEVAASSVHQQVTFTRPKKVNQVTGETKVGEWTTKDNQFSAVSSPVIDYYTPSQVTVAAMQAKPDDPDITVTVEYKTAPNAVTYTIIDDTDDKTLVDHQSLTSGFADEALPTSATAAYQGAIDHYRQLGYTVVSEDKLPSKFTHIDQNVVVHILMKNSLQVEHQTTTRTITYYDRTTDKQIMIEGVTEPVIQQATFARQAIVAGPHHQIIGYTLNQQRDQNGNYLVEVPLANADQAWKLERGGWPASPNPDLQKYGYAAPEDTKGNPYPVVADGHPTALVPSESVKVYYQPRITSKEEQVQSLRTIHYVYANGPRKGETAAPDVQQVVTFARSLTTNEVTKEINRGDWHVLESETVKDGQSVIESDPTSFAAVISPSIKGYTPDQTVVASELASQGEQPIEVTVNYTTEPHEITYSVIDDATGLTLINRARLGLGYTDEQLPLAMRESYQNVSAHYEQLGYKLVSQENLPATFADHDLNVIVHLTHGTEKVTEQRIINEDIRYEFVEGGIAAPSYQAAPIVFTRDGLTDQVTGKTSWESWEPVSDHFTPVVSPVVAGYTPSNQQIDEQYVTADSQDLHFIVLYSKDPVKPHSTPDEPDVPVTPVNPEKPASSSSAGSTPAQPDEPSQSDIPSSSGSASTQPSETPKSNEPTSSAVPNSEEPGVPEIPTTPTSTVMPPSGMPASQPNLPTSTVTGVNSTPTKAVSVAGESPVNEMPVSEPVTVHAIKGDVTPTIGKTPSSTVSKKLPQTGNQHQSIWRVILGAFLGLFGISLGKRRKKNS</sequence>
<feature type="transmembrane region" description="Helical" evidence="6">
    <location>
        <begin position="21"/>
        <end position="43"/>
    </location>
</feature>
<feature type="region of interest" description="Disordered" evidence="5">
    <location>
        <begin position="69"/>
        <end position="94"/>
    </location>
</feature>
<evidence type="ECO:0000313" key="8">
    <source>
        <dbReference type="EMBL" id="OCX46704.1"/>
    </source>
</evidence>
<feature type="compositionally biased region" description="Low complexity" evidence="5">
    <location>
        <begin position="1582"/>
        <end position="1595"/>
    </location>
</feature>
<evidence type="ECO:0000256" key="2">
    <source>
        <dbReference type="ARBA" id="ARBA00022525"/>
    </source>
</evidence>
<protein>
    <submittedName>
        <fullName evidence="8">YSIRK signal domain/LPXTG anchor domain surface protein</fullName>
    </submittedName>
</protein>
<dbReference type="InterPro" id="IPR041495">
    <property type="entry name" value="Mub_B2"/>
</dbReference>
<dbReference type="Pfam" id="PF17966">
    <property type="entry name" value="Muc_B2"/>
    <property type="match status" value="5"/>
</dbReference>
<keyword evidence="2" id="KW-0964">Secreted</keyword>
<dbReference type="NCBIfam" id="TIGR01168">
    <property type="entry name" value="YSIRK_signal"/>
    <property type="match status" value="1"/>
</dbReference>
<reference evidence="8 9" key="1">
    <citation type="submission" date="2016-08" db="EMBL/GenBank/DDBJ databases">
        <title>Probiotic bacterium isolated from chicken gut.</title>
        <authorList>
            <person name="Levy J.L."/>
            <person name="Hassan H.M."/>
            <person name="Mendoza M.A."/>
        </authorList>
    </citation>
    <scope>NUCLEOTIDE SEQUENCE [LARGE SCALE GENOMIC DNA]</scope>
    <source>
        <strain evidence="8 9">P43</strain>
    </source>
</reference>
<dbReference type="PROSITE" id="PS50847">
    <property type="entry name" value="GRAM_POS_ANCHORING"/>
    <property type="match status" value="1"/>
</dbReference>
<keyword evidence="1" id="KW-0134">Cell wall</keyword>
<feature type="region of interest" description="Disordered" evidence="5">
    <location>
        <begin position="1502"/>
        <end position="1611"/>
    </location>
</feature>
<dbReference type="InterPro" id="IPR019931">
    <property type="entry name" value="LPXTG_anchor"/>
</dbReference>
<dbReference type="Pfam" id="PF04650">
    <property type="entry name" value="YSIRK_signal"/>
    <property type="match status" value="1"/>
</dbReference>
<feature type="compositionally biased region" description="Polar residues" evidence="5">
    <location>
        <begin position="1597"/>
        <end position="1611"/>
    </location>
</feature>
<keyword evidence="6" id="KW-1133">Transmembrane helix</keyword>
<organism evidence="8 9">
    <name type="scientific">Limosilactobacillus reuteri</name>
    <name type="common">Lactobacillus reuteri</name>
    <dbReference type="NCBI Taxonomy" id="1598"/>
    <lineage>
        <taxon>Bacteria</taxon>
        <taxon>Bacillati</taxon>
        <taxon>Bacillota</taxon>
        <taxon>Bacilli</taxon>
        <taxon>Lactobacillales</taxon>
        <taxon>Lactobacillaceae</taxon>
        <taxon>Limosilactobacillus</taxon>
    </lineage>
</organism>
<evidence type="ECO:0000256" key="1">
    <source>
        <dbReference type="ARBA" id="ARBA00022512"/>
    </source>
</evidence>
<dbReference type="RefSeq" id="WP_066036024.1">
    <property type="nucleotide sequence ID" value="NZ_CP136906.1"/>
</dbReference>
<keyword evidence="6" id="KW-0472">Membrane</keyword>
<evidence type="ECO:0000256" key="4">
    <source>
        <dbReference type="ARBA" id="ARBA00023088"/>
    </source>
</evidence>
<gene>
    <name evidence="8" type="ORF">BFD03_09375</name>
</gene>
<dbReference type="Gene3D" id="2.60.40.4300">
    <property type="match status" value="6"/>
</dbReference>
<keyword evidence="6" id="KW-0812">Transmembrane</keyword>
<dbReference type="NCBIfam" id="TIGR01167">
    <property type="entry name" value="LPXTG_anchor"/>
    <property type="match status" value="1"/>
</dbReference>
<evidence type="ECO:0000256" key="3">
    <source>
        <dbReference type="ARBA" id="ARBA00022729"/>
    </source>
</evidence>
<keyword evidence="3" id="KW-0732">Signal</keyword>
<name>A0A1C2G5C9_LIMRT</name>